<feature type="signal peptide" evidence="2">
    <location>
        <begin position="1"/>
        <end position="24"/>
    </location>
</feature>
<comment type="caution">
    <text evidence="3">The sequence shown here is derived from an EMBL/GenBank/DDBJ whole genome shotgun (WGS) entry which is preliminary data.</text>
</comment>
<evidence type="ECO:0000256" key="1">
    <source>
        <dbReference type="ARBA" id="ARBA00009817"/>
    </source>
</evidence>
<dbReference type="InterPro" id="IPR006917">
    <property type="entry name" value="SOUL_heme-bd"/>
</dbReference>
<dbReference type="Proteomes" id="UP001165122">
    <property type="component" value="Unassembled WGS sequence"/>
</dbReference>
<dbReference type="Gene3D" id="3.20.80.10">
    <property type="entry name" value="Regulatory factor, effector binding domain"/>
    <property type="match status" value="1"/>
</dbReference>
<protein>
    <submittedName>
        <fullName evidence="3">Uncharacterized protein</fullName>
    </submittedName>
</protein>
<comment type="similarity">
    <text evidence="1">Belongs to the HEBP family.</text>
</comment>
<keyword evidence="2" id="KW-0732">Signal</keyword>
<dbReference type="InterPro" id="IPR018790">
    <property type="entry name" value="DUF2358"/>
</dbReference>
<keyword evidence="4" id="KW-1185">Reference proteome</keyword>
<dbReference type="SUPFAM" id="SSF55136">
    <property type="entry name" value="Probable bacterial effector-binding domain"/>
    <property type="match status" value="1"/>
</dbReference>
<accession>A0A9W7A2Y7</accession>
<evidence type="ECO:0000313" key="4">
    <source>
        <dbReference type="Proteomes" id="UP001165122"/>
    </source>
</evidence>
<evidence type="ECO:0000256" key="2">
    <source>
        <dbReference type="SAM" id="SignalP"/>
    </source>
</evidence>
<dbReference type="EMBL" id="BRXW01000505">
    <property type="protein sequence ID" value="GMH61029.1"/>
    <property type="molecule type" value="Genomic_DNA"/>
</dbReference>
<dbReference type="AlphaFoldDB" id="A0A9W7A2Y7"/>
<gene>
    <name evidence="3" type="ORF">TrLO_g14671</name>
</gene>
<reference evidence="4" key="1">
    <citation type="journal article" date="2023" name="Commun. Biol.">
        <title>Genome analysis of Parmales, the sister group of diatoms, reveals the evolutionary specialization of diatoms from phago-mixotrophs to photoautotrophs.</title>
        <authorList>
            <person name="Ban H."/>
            <person name="Sato S."/>
            <person name="Yoshikawa S."/>
            <person name="Yamada K."/>
            <person name="Nakamura Y."/>
            <person name="Ichinomiya M."/>
            <person name="Sato N."/>
            <person name="Blanc-Mathieu R."/>
            <person name="Endo H."/>
            <person name="Kuwata A."/>
            <person name="Ogata H."/>
        </authorList>
    </citation>
    <scope>NUCLEOTIDE SEQUENCE [LARGE SCALE GENOMIC DNA]</scope>
    <source>
        <strain evidence="4">NIES 3700</strain>
    </source>
</reference>
<proteinExistence type="inferred from homology"/>
<evidence type="ECO:0000313" key="3">
    <source>
        <dbReference type="EMBL" id="GMH61029.1"/>
    </source>
</evidence>
<dbReference type="InterPro" id="IPR011256">
    <property type="entry name" value="Reg_factor_effector_dom_sf"/>
</dbReference>
<organism evidence="3 4">
    <name type="scientific">Triparma laevis f. longispina</name>
    <dbReference type="NCBI Taxonomy" id="1714387"/>
    <lineage>
        <taxon>Eukaryota</taxon>
        <taxon>Sar</taxon>
        <taxon>Stramenopiles</taxon>
        <taxon>Ochrophyta</taxon>
        <taxon>Bolidophyceae</taxon>
        <taxon>Parmales</taxon>
        <taxon>Triparmaceae</taxon>
        <taxon>Triparma</taxon>
    </lineage>
</organism>
<dbReference type="OrthoDB" id="44820at2759"/>
<dbReference type="Pfam" id="PF10184">
    <property type="entry name" value="DUF2358"/>
    <property type="match status" value="1"/>
</dbReference>
<sequence length="396" mass="44068">MPTVFSTLLLLVVLLSLKFPHTSPFLLAPSFTPRSTSLASTPPPTTPPTPLNSLQSQVSNLRKIIAKEYSTFFQPIYPEYYSPTVSFTDPMVSFTGLSKYESNIATIGGRNLLGSLLFDPSDSRIILHTITGGDVTSASSSSPSFTDIVTRWTLTATFKPTQSRIIFTGISTYNVKLQNDKVIVSDQLDSWDSINLQPGGTYLPVSTLTGIKDFVDQAFVKGPSQKVSDSEIPYLTVRRAKDYTVRKYPTSTWIQIPYDRREEGYEKLGRVVKGYENKVLKPCRFDINDKNSDSKIMSWCIGYGDDPSIPPSIQTSLQSFSATIQTSPERTVAVLNIPEATPNTVKTAEQQLIKYLETDGLTPSPSSSLVFAQYDEVFKMGKRRVEVWKDVTSIWN</sequence>
<feature type="chain" id="PRO_5040992252" evidence="2">
    <location>
        <begin position="25"/>
        <end position="396"/>
    </location>
</feature>
<dbReference type="Pfam" id="PF04832">
    <property type="entry name" value="SOUL"/>
    <property type="match status" value="1"/>
</dbReference>
<name>A0A9W7A2Y7_9STRA</name>